<sequence length="352" mass="39464">MPTVKRVPKTHSESSHASTSTSYLKPSHAHSNALPPLLDLTGEIKRQSQSAQRGGGFADVHKALWGRENVAVKVLRWNLDDEIDRLKKKKRLHREIRVWQRLEHPNILPLYGITQDFGLYPSMVCPWLEQGDLNKYLARKHDTLSLPHRFQLLGGICDGLEYLHKSSVVHGDLTGSNVLITAAGTPRLADFGLSKVMAEFDGTSYMTGTGGAVRWAAFELYHMYGDDEEPRPALISTKSDIYSFGSIILQMLSGKIPYHYVRAQAAVVILVHSGTLPRRPKRVRGLSDDRVWAFINRCWAAPAQRPTIADVSAFVRGYHARLVSHPVDPVAPWYDQDAVEVRLSFTVHSAIF</sequence>
<feature type="domain" description="Protein kinase" evidence="2">
    <location>
        <begin position="46"/>
        <end position="322"/>
    </location>
</feature>
<dbReference type="InterPro" id="IPR000719">
    <property type="entry name" value="Prot_kinase_dom"/>
</dbReference>
<dbReference type="Gene3D" id="1.10.510.10">
    <property type="entry name" value="Transferase(Phosphotransferase) domain 1"/>
    <property type="match status" value="1"/>
</dbReference>
<dbReference type="PANTHER" id="PTHR44329">
    <property type="entry name" value="SERINE/THREONINE-PROTEIN KINASE TNNI3K-RELATED"/>
    <property type="match status" value="1"/>
</dbReference>
<name>A0A166SZR0_9AGAM</name>
<dbReference type="STRING" id="436010.A0A166SZR0"/>
<evidence type="ECO:0000313" key="4">
    <source>
        <dbReference type="Proteomes" id="UP000076532"/>
    </source>
</evidence>
<evidence type="ECO:0000259" key="2">
    <source>
        <dbReference type="PROSITE" id="PS50011"/>
    </source>
</evidence>
<accession>A0A166SZR0</accession>
<dbReference type="PROSITE" id="PS50011">
    <property type="entry name" value="PROTEIN_KINASE_DOM"/>
    <property type="match status" value="1"/>
</dbReference>
<dbReference type="GO" id="GO:0004674">
    <property type="term" value="F:protein serine/threonine kinase activity"/>
    <property type="evidence" value="ECO:0007669"/>
    <property type="project" value="TreeGrafter"/>
</dbReference>
<protein>
    <submittedName>
        <fullName evidence="3">Kinase-like protein</fullName>
    </submittedName>
</protein>
<feature type="region of interest" description="Disordered" evidence="1">
    <location>
        <begin position="1"/>
        <end position="29"/>
    </location>
</feature>
<dbReference type="InterPro" id="IPR051681">
    <property type="entry name" value="Ser/Thr_Kinases-Pseudokinases"/>
</dbReference>
<dbReference type="InterPro" id="IPR008266">
    <property type="entry name" value="Tyr_kinase_AS"/>
</dbReference>
<organism evidence="3 4">
    <name type="scientific">Athelia psychrophila</name>
    <dbReference type="NCBI Taxonomy" id="1759441"/>
    <lineage>
        <taxon>Eukaryota</taxon>
        <taxon>Fungi</taxon>
        <taxon>Dikarya</taxon>
        <taxon>Basidiomycota</taxon>
        <taxon>Agaricomycotina</taxon>
        <taxon>Agaricomycetes</taxon>
        <taxon>Agaricomycetidae</taxon>
        <taxon>Atheliales</taxon>
        <taxon>Atheliaceae</taxon>
        <taxon>Athelia</taxon>
    </lineage>
</organism>
<dbReference type="OrthoDB" id="346907at2759"/>
<keyword evidence="4" id="KW-1185">Reference proteome</keyword>
<proteinExistence type="predicted"/>
<dbReference type="InterPro" id="IPR011009">
    <property type="entry name" value="Kinase-like_dom_sf"/>
</dbReference>
<evidence type="ECO:0000256" key="1">
    <source>
        <dbReference type="SAM" id="MobiDB-lite"/>
    </source>
</evidence>
<reference evidence="3 4" key="1">
    <citation type="journal article" date="2016" name="Mol. Biol. Evol.">
        <title>Comparative Genomics of Early-Diverging Mushroom-Forming Fungi Provides Insights into the Origins of Lignocellulose Decay Capabilities.</title>
        <authorList>
            <person name="Nagy L.G."/>
            <person name="Riley R."/>
            <person name="Tritt A."/>
            <person name="Adam C."/>
            <person name="Daum C."/>
            <person name="Floudas D."/>
            <person name="Sun H."/>
            <person name="Yadav J.S."/>
            <person name="Pangilinan J."/>
            <person name="Larsson K.H."/>
            <person name="Matsuura K."/>
            <person name="Barry K."/>
            <person name="Labutti K."/>
            <person name="Kuo R."/>
            <person name="Ohm R.A."/>
            <person name="Bhattacharya S.S."/>
            <person name="Shirouzu T."/>
            <person name="Yoshinaga Y."/>
            <person name="Martin F.M."/>
            <person name="Grigoriev I.V."/>
            <person name="Hibbett D.S."/>
        </authorList>
    </citation>
    <scope>NUCLEOTIDE SEQUENCE [LARGE SCALE GENOMIC DNA]</scope>
    <source>
        <strain evidence="3 4">CBS 109695</strain>
    </source>
</reference>
<dbReference type="Proteomes" id="UP000076532">
    <property type="component" value="Unassembled WGS sequence"/>
</dbReference>
<dbReference type="AlphaFoldDB" id="A0A166SZR0"/>
<gene>
    <name evidence="3" type="ORF">FIBSPDRAFT_141601</name>
</gene>
<dbReference type="Pfam" id="PF07714">
    <property type="entry name" value="PK_Tyr_Ser-Thr"/>
    <property type="match status" value="1"/>
</dbReference>
<dbReference type="EMBL" id="KV417495">
    <property type="protein sequence ID" value="KZP30021.1"/>
    <property type="molecule type" value="Genomic_DNA"/>
</dbReference>
<dbReference type="PROSITE" id="PS00109">
    <property type="entry name" value="PROTEIN_KINASE_TYR"/>
    <property type="match status" value="1"/>
</dbReference>
<dbReference type="GO" id="GO:0005524">
    <property type="term" value="F:ATP binding"/>
    <property type="evidence" value="ECO:0007669"/>
    <property type="project" value="InterPro"/>
</dbReference>
<evidence type="ECO:0000313" key="3">
    <source>
        <dbReference type="EMBL" id="KZP30021.1"/>
    </source>
</evidence>
<dbReference type="SUPFAM" id="SSF56112">
    <property type="entry name" value="Protein kinase-like (PK-like)"/>
    <property type="match status" value="1"/>
</dbReference>
<dbReference type="InterPro" id="IPR001245">
    <property type="entry name" value="Ser-Thr/Tyr_kinase_cat_dom"/>
</dbReference>
<dbReference type="PANTHER" id="PTHR44329:SF214">
    <property type="entry name" value="PROTEIN KINASE DOMAIN-CONTAINING PROTEIN"/>
    <property type="match status" value="1"/>
</dbReference>